<evidence type="ECO:0000313" key="1">
    <source>
        <dbReference type="EMBL" id="KAJ9093400.1"/>
    </source>
</evidence>
<keyword evidence="2" id="KW-1185">Reference proteome</keyword>
<sequence>MPSSLVVKSFLLLVLALAIAWYTQTIYLASKPNLTSATSYNTAETENLNAMSAFTSPKNPKLGVLASPAEWRERLASLPDLKATGGKIPSFYYPALLWPKELPNPRADLMGDISGPDGLLPQFLKDFGKTLLEKYKPKGIIVFSAHWDDPELLVTDYKPENPLLYDYYGFPTELYDITYRSRGDSALSALIVDTFESHGFTARTTPETESRGRDGRRGPNKPRVEAGLDHGVFMPFKLMFPDSSNDGGVFPVPIVEVSMSSTFEPAPQWEIGSAIKELREQGYLILAGGLTVHDFGDFSSFNSDRAKPLYHVWNDKILHAIETKGTAEERKAALFNLVQQPEYAIAHRPAPEHFLSLYIAAGAGTSPLRLITHND</sequence>
<proteinExistence type="predicted"/>
<dbReference type="EMBL" id="JASBWT010000031">
    <property type="protein sequence ID" value="KAJ9093400.1"/>
    <property type="molecule type" value="Genomic_DNA"/>
</dbReference>
<dbReference type="Proteomes" id="UP001227268">
    <property type="component" value="Unassembled WGS sequence"/>
</dbReference>
<name>A0ACC2V219_9TREE</name>
<comment type="caution">
    <text evidence="1">The sequence shown here is derived from an EMBL/GenBank/DDBJ whole genome shotgun (WGS) entry which is preliminary data.</text>
</comment>
<gene>
    <name evidence="1" type="ORF">QFC21_006430</name>
</gene>
<reference evidence="1" key="1">
    <citation type="submission" date="2023-04" db="EMBL/GenBank/DDBJ databases">
        <title>Draft Genome sequencing of Naganishia species isolated from polar environments using Oxford Nanopore Technology.</title>
        <authorList>
            <person name="Leo P."/>
            <person name="Venkateswaran K."/>
        </authorList>
    </citation>
    <scope>NUCLEOTIDE SEQUENCE</scope>
    <source>
        <strain evidence="1">MNA-CCFEE 5423</strain>
    </source>
</reference>
<organism evidence="1 2">
    <name type="scientific">Naganishia friedmannii</name>
    <dbReference type="NCBI Taxonomy" id="89922"/>
    <lineage>
        <taxon>Eukaryota</taxon>
        <taxon>Fungi</taxon>
        <taxon>Dikarya</taxon>
        <taxon>Basidiomycota</taxon>
        <taxon>Agaricomycotina</taxon>
        <taxon>Tremellomycetes</taxon>
        <taxon>Filobasidiales</taxon>
        <taxon>Filobasidiaceae</taxon>
        <taxon>Naganishia</taxon>
    </lineage>
</organism>
<evidence type="ECO:0000313" key="2">
    <source>
        <dbReference type="Proteomes" id="UP001227268"/>
    </source>
</evidence>
<accession>A0ACC2V219</accession>
<protein>
    <submittedName>
        <fullName evidence="1">Uncharacterized protein</fullName>
    </submittedName>
</protein>